<protein>
    <submittedName>
        <fullName evidence="2">Uncharacterized protein</fullName>
    </submittedName>
</protein>
<reference evidence="2 3" key="1">
    <citation type="journal article" date="2021" name="J. Hered.">
        <title>A chromosome-level genome assembly of the parasitoid wasp, Cotesia glomerata (Hymenoptera: Braconidae).</title>
        <authorList>
            <person name="Pinto B.J."/>
            <person name="Weis J.J."/>
            <person name="Gamble T."/>
            <person name="Ode P.J."/>
            <person name="Paul R."/>
            <person name="Zaspel J.M."/>
        </authorList>
    </citation>
    <scope>NUCLEOTIDE SEQUENCE [LARGE SCALE GENOMIC DNA]</scope>
    <source>
        <strain evidence="2">CgM1</strain>
    </source>
</reference>
<evidence type="ECO:0000256" key="1">
    <source>
        <dbReference type="SAM" id="MobiDB-lite"/>
    </source>
</evidence>
<accession>A0AAV7I4I6</accession>
<feature type="region of interest" description="Disordered" evidence="1">
    <location>
        <begin position="42"/>
        <end position="86"/>
    </location>
</feature>
<gene>
    <name evidence="2" type="ORF">KQX54_001829</name>
</gene>
<evidence type="ECO:0000313" key="3">
    <source>
        <dbReference type="Proteomes" id="UP000826195"/>
    </source>
</evidence>
<dbReference type="EMBL" id="JAHXZJ010001119">
    <property type="protein sequence ID" value="KAH0553517.1"/>
    <property type="molecule type" value="Genomic_DNA"/>
</dbReference>
<keyword evidence="3" id="KW-1185">Reference proteome</keyword>
<proteinExistence type="predicted"/>
<evidence type="ECO:0000313" key="2">
    <source>
        <dbReference type="EMBL" id="KAH0553517.1"/>
    </source>
</evidence>
<sequence>MLNPAGSASTSSLNGLNSYSGTSIQIKRGRAFKKISREKFQASRGYAKRSSPGAVEIPGQRVCSEQSDVKNKRGNKKERKKDEEDNDIDSVLNNTCQHIIYGGESRGERPQSSQAYLSLKVRFYLFICLFACHVLSIDEESNSEMKEMKEMKEMRKMSEVAMC</sequence>
<name>A0AAV7I4I6_COTGL</name>
<feature type="region of interest" description="Disordered" evidence="1">
    <location>
        <begin position="1"/>
        <end position="20"/>
    </location>
</feature>
<dbReference type="AlphaFoldDB" id="A0AAV7I4I6"/>
<comment type="caution">
    <text evidence="2">The sequence shown here is derived from an EMBL/GenBank/DDBJ whole genome shotgun (WGS) entry which is preliminary data.</text>
</comment>
<organism evidence="2 3">
    <name type="scientific">Cotesia glomerata</name>
    <name type="common">Lepidopteran parasitic wasp</name>
    <name type="synonym">Apanteles glomeratus</name>
    <dbReference type="NCBI Taxonomy" id="32391"/>
    <lineage>
        <taxon>Eukaryota</taxon>
        <taxon>Metazoa</taxon>
        <taxon>Ecdysozoa</taxon>
        <taxon>Arthropoda</taxon>
        <taxon>Hexapoda</taxon>
        <taxon>Insecta</taxon>
        <taxon>Pterygota</taxon>
        <taxon>Neoptera</taxon>
        <taxon>Endopterygota</taxon>
        <taxon>Hymenoptera</taxon>
        <taxon>Apocrita</taxon>
        <taxon>Ichneumonoidea</taxon>
        <taxon>Braconidae</taxon>
        <taxon>Microgastrinae</taxon>
        <taxon>Cotesia</taxon>
    </lineage>
</organism>
<dbReference type="Proteomes" id="UP000826195">
    <property type="component" value="Unassembled WGS sequence"/>
</dbReference>